<sequence>MSTLHQANGVSIVNSVVTAINMTVSDSTSSGDGMKILFEHIAPDAIHDSSARFDAPRCNEGTREGVQDDIMTWTYSSVGIDNDATLLLWMQGAAGAGKSAIQQTIAERGASEGILAASFFFSHQDPERDNAGKLVPTLAYQIAVNISDVKPYIAQAVASDVSIFTKSAEVQMEALILDPISRAAQDNPSIVEAWPKLVVIDGLDECNHGYPRPVSPLPMDDDDNGEKHQLSILVLLHNVLTSRRLPFRVVLASRPDQPMRGYLSPEGPAGAVTRRITLDDKYKPDADIRKYLGAAFATIRTRYQLPFNWPSEDVIDTIVDRASGQFIYASTVIRFVGSRSTSRPRENLEFILNTVANVSGTTNPYFTLDDMYTTIFKACPDPMDSILSLKLSLQMVWRRESDVDENRFTAREIDAFLQLDASDAGRMFGGLHSLVSIPGSSEADVKSYDVYHKSLVDFLGQESRCGGELYVSDEAVALKISTQLLRTSGTIWECVSSVPCSNVIHGAKFCTSPMALIQDGHYSYRRFRCPIPWASSSHGWNSQPSVDAHGLKAEFDRVDPNLWAAPRAKARNSELVYLYVWMHGVPFGCQYLKCSDTCRRWRQAIFTQLTLAGVKPPSPFWRWVSAMAPPASPRYMNRYETAWRVRGCFRLNWDLKDDC</sequence>
<gene>
    <name evidence="3" type="ORF">FA15DRAFT_760477</name>
</gene>
<dbReference type="EMBL" id="ML210380">
    <property type="protein sequence ID" value="TFK18750.1"/>
    <property type="molecule type" value="Genomic_DNA"/>
</dbReference>
<evidence type="ECO:0000313" key="3">
    <source>
        <dbReference type="EMBL" id="TFK18750.1"/>
    </source>
</evidence>
<dbReference type="STRING" id="230819.A0A5C3KFC2"/>
<evidence type="ECO:0000256" key="1">
    <source>
        <dbReference type="ARBA" id="ARBA00022737"/>
    </source>
</evidence>
<dbReference type="Proteomes" id="UP000307440">
    <property type="component" value="Unassembled WGS sequence"/>
</dbReference>
<dbReference type="OrthoDB" id="2848161at2759"/>
<dbReference type="PANTHER" id="PTHR10039:SF17">
    <property type="entry name" value="FUNGAL STAND N-TERMINAL GOODBYE DOMAIN-CONTAINING PROTEIN-RELATED"/>
    <property type="match status" value="1"/>
</dbReference>
<organism evidence="3 4">
    <name type="scientific">Coprinopsis marcescibilis</name>
    <name type="common">Agaric fungus</name>
    <name type="synonym">Psathyrella marcescibilis</name>
    <dbReference type="NCBI Taxonomy" id="230819"/>
    <lineage>
        <taxon>Eukaryota</taxon>
        <taxon>Fungi</taxon>
        <taxon>Dikarya</taxon>
        <taxon>Basidiomycota</taxon>
        <taxon>Agaricomycotina</taxon>
        <taxon>Agaricomycetes</taxon>
        <taxon>Agaricomycetidae</taxon>
        <taxon>Agaricales</taxon>
        <taxon>Agaricineae</taxon>
        <taxon>Psathyrellaceae</taxon>
        <taxon>Coprinopsis</taxon>
    </lineage>
</organism>
<accession>A0A5C3KFC2</accession>
<dbReference type="InterPro" id="IPR056884">
    <property type="entry name" value="NPHP3-like_N"/>
</dbReference>
<evidence type="ECO:0000259" key="2">
    <source>
        <dbReference type="Pfam" id="PF24883"/>
    </source>
</evidence>
<reference evidence="3 4" key="1">
    <citation type="journal article" date="2019" name="Nat. Ecol. Evol.">
        <title>Megaphylogeny resolves global patterns of mushroom evolution.</title>
        <authorList>
            <person name="Varga T."/>
            <person name="Krizsan K."/>
            <person name="Foldi C."/>
            <person name="Dima B."/>
            <person name="Sanchez-Garcia M."/>
            <person name="Sanchez-Ramirez S."/>
            <person name="Szollosi G.J."/>
            <person name="Szarkandi J.G."/>
            <person name="Papp V."/>
            <person name="Albert L."/>
            <person name="Andreopoulos W."/>
            <person name="Angelini C."/>
            <person name="Antonin V."/>
            <person name="Barry K.W."/>
            <person name="Bougher N.L."/>
            <person name="Buchanan P."/>
            <person name="Buyck B."/>
            <person name="Bense V."/>
            <person name="Catcheside P."/>
            <person name="Chovatia M."/>
            <person name="Cooper J."/>
            <person name="Damon W."/>
            <person name="Desjardin D."/>
            <person name="Finy P."/>
            <person name="Geml J."/>
            <person name="Haridas S."/>
            <person name="Hughes K."/>
            <person name="Justo A."/>
            <person name="Karasinski D."/>
            <person name="Kautmanova I."/>
            <person name="Kiss B."/>
            <person name="Kocsube S."/>
            <person name="Kotiranta H."/>
            <person name="LaButti K.M."/>
            <person name="Lechner B.E."/>
            <person name="Liimatainen K."/>
            <person name="Lipzen A."/>
            <person name="Lukacs Z."/>
            <person name="Mihaltcheva S."/>
            <person name="Morgado L.N."/>
            <person name="Niskanen T."/>
            <person name="Noordeloos M.E."/>
            <person name="Ohm R.A."/>
            <person name="Ortiz-Santana B."/>
            <person name="Ovrebo C."/>
            <person name="Racz N."/>
            <person name="Riley R."/>
            <person name="Savchenko A."/>
            <person name="Shiryaev A."/>
            <person name="Soop K."/>
            <person name="Spirin V."/>
            <person name="Szebenyi C."/>
            <person name="Tomsovsky M."/>
            <person name="Tulloss R.E."/>
            <person name="Uehling J."/>
            <person name="Grigoriev I.V."/>
            <person name="Vagvolgyi C."/>
            <person name="Papp T."/>
            <person name="Martin F.M."/>
            <person name="Miettinen O."/>
            <person name="Hibbett D.S."/>
            <person name="Nagy L.G."/>
        </authorList>
    </citation>
    <scope>NUCLEOTIDE SEQUENCE [LARGE SCALE GENOMIC DNA]</scope>
    <source>
        <strain evidence="3 4">CBS 121175</strain>
    </source>
</reference>
<name>A0A5C3KFC2_COPMA</name>
<evidence type="ECO:0000313" key="4">
    <source>
        <dbReference type="Proteomes" id="UP000307440"/>
    </source>
</evidence>
<keyword evidence="4" id="KW-1185">Reference proteome</keyword>
<protein>
    <recommendedName>
        <fullName evidence="2">Nephrocystin 3-like N-terminal domain-containing protein</fullName>
    </recommendedName>
</protein>
<feature type="domain" description="Nephrocystin 3-like N-terminal" evidence="2">
    <location>
        <begin position="83"/>
        <end position="254"/>
    </location>
</feature>
<dbReference type="PANTHER" id="PTHR10039">
    <property type="entry name" value="AMELOGENIN"/>
    <property type="match status" value="1"/>
</dbReference>
<dbReference type="Pfam" id="PF24883">
    <property type="entry name" value="NPHP3_N"/>
    <property type="match status" value="1"/>
</dbReference>
<dbReference type="AlphaFoldDB" id="A0A5C3KFC2"/>
<proteinExistence type="predicted"/>
<keyword evidence="1" id="KW-0677">Repeat</keyword>